<dbReference type="EMBL" id="CP086654">
    <property type="protein sequence ID" value="UEX90199.1"/>
    <property type="molecule type" value="Genomic_DNA"/>
</dbReference>
<feature type="transmembrane region" description="Helical" evidence="1">
    <location>
        <begin position="64"/>
        <end position="85"/>
    </location>
</feature>
<gene>
    <name evidence="2" type="ORF">LN051_00535</name>
</gene>
<name>A0ABY3PD85_9STAP</name>
<keyword evidence="1" id="KW-0472">Membrane</keyword>
<accession>A0ABY3PD85</accession>
<sequence>MKEIVNFFILTLALLKALGKFLDNKKFDFYSTVFLQIAVFLIIGVTLFSIDFILLYYFYYHTSFSFIILTIDFSIILFLTFMYIATFRLSLNSFILFLDNDNSIFERKSIISPFNKELLKVQDEEALVKKYTKKHRIYQYIYNYQVEQFDYIDINRQKYKEFVCQQKRFSWKRTFKYNSKMALLVVGFWGVFLITSIIAFMWSFLHFSPMPIIIIIHISIYIFNVYFLSKIFPNLYKENYKDKVKIMRYLRSFRH</sequence>
<evidence type="ECO:0000313" key="3">
    <source>
        <dbReference type="Proteomes" id="UP001197626"/>
    </source>
</evidence>
<evidence type="ECO:0000256" key="1">
    <source>
        <dbReference type="SAM" id="Phobius"/>
    </source>
</evidence>
<evidence type="ECO:0000313" key="2">
    <source>
        <dbReference type="EMBL" id="UEX90199.1"/>
    </source>
</evidence>
<feature type="transmembrane region" description="Helical" evidence="1">
    <location>
        <begin position="181"/>
        <end position="204"/>
    </location>
</feature>
<feature type="transmembrane region" description="Helical" evidence="1">
    <location>
        <begin position="6"/>
        <end position="22"/>
    </location>
</feature>
<feature type="transmembrane region" description="Helical" evidence="1">
    <location>
        <begin position="34"/>
        <end position="58"/>
    </location>
</feature>
<organism evidence="2 3">
    <name type="scientific">Staphylococcus ratti</name>
    <dbReference type="NCBI Taxonomy" id="2892440"/>
    <lineage>
        <taxon>Bacteria</taxon>
        <taxon>Bacillati</taxon>
        <taxon>Bacillota</taxon>
        <taxon>Bacilli</taxon>
        <taxon>Bacillales</taxon>
        <taxon>Staphylococcaceae</taxon>
        <taxon>Staphylococcus</taxon>
    </lineage>
</organism>
<feature type="transmembrane region" description="Helical" evidence="1">
    <location>
        <begin position="210"/>
        <end position="228"/>
    </location>
</feature>
<dbReference type="RefSeq" id="WP_229292696.1">
    <property type="nucleotide sequence ID" value="NZ_CP086654.1"/>
</dbReference>
<keyword evidence="3" id="KW-1185">Reference proteome</keyword>
<dbReference type="Proteomes" id="UP001197626">
    <property type="component" value="Chromosome"/>
</dbReference>
<reference evidence="2 3" key="1">
    <citation type="journal article" date="2022" name="Pathogens">
        <title>Staphylococcus ratti sp. nov. Isolated from a Lab Rat.</title>
        <authorList>
            <person name="Kovarovic V."/>
            <person name="Sedlacek I."/>
            <person name="Petras P."/>
            <person name="Kralova S."/>
            <person name="Maslanova I."/>
            <person name="Svec P."/>
            <person name="Neumann-Schaal M."/>
            <person name="Botka T."/>
            <person name="Gelbicova T."/>
            <person name="Stankova E."/>
            <person name="Doskar J."/>
            <person name="Pantucek R."/>
        </authorList>
    </citation>
    <scope>NUCLEOTIDE SEQUENCE [LARGE SCALE GENOMIC DNA]</scope>
    <source>
        <strain evidence="2 3">CCM 9025</strain>
    </source>
</reference>
<proteinExistence type="predicted"/>
<protein>
    <submittedName>
        <fullName evidence="2">Uncharacterized protein</fullName>
    </submittedName>
</protein>
<keyword evidence="1" id="KW-1133">Transmembrane helix</keyword>
<keyword evidence="1" id="KW-0812">Transmembrane</keyword>